<dbReference type="EMBL" id="AJWK01024689">
    <property type="status" value="NOT_ANNOTATED_CDS"/>
    <property type="molecule type" value="Genomic_DNA"/>
</dbReference>
<name>A0A1B0CRE7_LUTLO</name>
<feature type="transmembrane region" description="Helical" evidence="1">
    <location>
        <begin position="431"/>
        <end position="450"/>
    </location>
</feature>
<dbReference type="EMBL" id="AJWK01024687">
    <property type="status" value="NOT_ANNOTATED_CDS"/>
    <property type="molecule type" value="Genomic_DNA"/>
</dbReference>
<dbReference type="EMBL" id="AJWK01024688">
    <property type="status" value="NOT_ANNOTATED_CDS"/>
    <property type="molecule type" value="Genomic_DNA"/>
</dbReference>
<accession>A0A1B0CRE7</accession>
<evidence type="ECO:0000259" key="3">
    <source>
        <dbReference type="SMART" id="SM00703"/>
    </source>
</evidence>
<dbReference type="InterPro" id="IPR006621">
    <property type="entry name" value="Nose-resist-to-fluoxetine_N"/>
</dbReference>
<dbReference type="VEuPathDB" id="VectorBase:LLOJ007445"/>
<keyword evidence="5" id="KW-1185">Reference proteome</keyword>
<feature type="transmembrane region" description="Helical" evidence="1">
    <location>
        <begin position="668"/>
        <end position="686"/>
    </location>
</feature>
<dbReference type="EnsemblMetazoa" id="LLOJ007445-RA">
    <property type="protein sequence ID" value="LLOJ007445-PA"/>
    <property type="gene ID" value="LLOJ007445"/>
</dbReference>
<dbReference type="EMBL" id="AJWK01024691">
    <property type="status" value="NOT_ANNOTATED_CDS"/>
    <property type="molecule type" value="Genomic_DNA"/>
</dbReference>
<feature type="transmembrane region" description="Helical" evidence="1">
    <location>
        <begin position="534"/>
        <end position="552"/>
    </location>
</feature>
<dbReference type="EMBL" id="AJWK01024692">
    <property type="status" value="NOT_ANNOTATED_CDS"/>
    <property type="molecule type" value="Genomic_DNA"/>
</dbReference>
<protein>
    <recommendedName>
        <fullName evidence="3">Nose resistant-to-fluoxetine protein N-terminal domain-containing protein</fullName>
    </recommendedName>
</protein>
<dbReference type="PANTHER" id="PTHR11161:SF15">
    <property type="entry name" value="GH19286P-RELATED"/>
    <property type="match status" value="1"/>
</dbReference>
<feature type="transmembrane region" description="Helical" evidence="1">
    <location>
        <begin position="698"/>
        <end position="718"/>
    </location>
</feature>
<feature type="transmembrane region" description="Helical" evidence="1">
    <location>
        <begin position="462"/>
        <end position="479"/>
    </location>
</feature>
<dbReference type="EMBL" id="AJWK01024690">
    <property type="status" value="NOT_ANNOTATED_CDS"/>
    <property type="molecule type" value="Genomic_DNA"/>
</dbReference>
<dbReference type="VEuPathDB" id="VectorBase:LLONM1_009996"/>
<sequence>MHSIDLWWWISIGIVGTWGGNVEGINGNCTKCQELHGIDSHPLKDHSQSHRELSTEHLSWISPLYGIIDVSRELRVNNKCYTELDTIGNALKQRQLWALKVLDGSASFTSGFTIGNSHWLGSRGACEAAKDILGVTFDERYTRSMDPQLFTTQSPFSVDYRVVYATHTSPLQFEMKFLAEKILHIGLCVPTSCTNADIWNITQLYLDGGIFQYHDIFHIDSVKVVQVKSLTLANGFHEKTSKNNNGHVVDQNEQLEVEERASGNGAVVDNGSNSMIEKTEIALHQKIVNCFSLEGNVRQLVSTKAPTDAISVINGIRSIVCFWILSFHMYWFQHFTVSNTATLFATGERPYFLLISNAPLLVDVFFTISGFLHTYNFLGNRTKLEEVKRNNFVQNAKLFGRMVLNRYIRYWWRNVLYIHNLFDKDELCMNWGWSIACEMQYFIIFSLMLFIYAKNPQLSKKIFIAFTSGIIIISLVSHWRHRFQCSFDVIYNTGTELYMAPWNRIHPYISGILAGWYLISRDGKLNISQKTVRTLNGLSIFFFLLSMHSTIVRSVAYPWASVLITMGRFAFGLTITYWWRNVLYIHNLFDKDELCMNWGWSIACEMQYFIIFSLMLFIYAKNPQLSKKIFIAFTSGIIIISLVSHWRHRFQCSFDVIYNTGTELYMAPWNRIHPYISGILAGWYLISRDGKLNISPKTVRTLNGLSIFFFLLSMHSTIVRSVAYPWASVLITMGRFAFGLTITWLILCSKCGFGGWFTDFLSARPFVHINKLSYGVYLLNPLIITTIHGLRDGSSHFSPVISWVMTVTI</sequence>
<feature type="transmembrane region" description="Helical" evidence="1">
    <location>
        <begin position="599"/>
        <end position="620"/>
    </location>
</feature>
<organism evidence="4 5">
    <name type="scientific">Lutzomyia longipalpis</name>
    <name type="common">Sand fly</name>
    <dbReference type="NCBI Taxonomy" id="7200"/>
    <lineage>
        <taxon>Eukaryota</taxon>
        <taxon>Metazoa</taxon>
        <taxon>Ecdysozoa</taxon>
        <taxon>Arthropoda</taxon>
        <taxon>Hexapoda</taxon>
        <taxon>Insecta</taxon>
        <taxon>Pterygota</taxon>
        <taxon>Neoptera</taxon>
        <taxon>Endopterygota</taxon>
        <taxon>Diptera</taxon>
        <taxon>Nematocera</taxon>
        <taxon>Psychodoidea</taxon>
        <taxon>Psychodidae</taxon>
        <taxon>Lutzomyia</taxon>
        <taxon>Lutzomyia</taxon>
    </lineage>
</organism>
<feature type="chain" id="PRO_5008406061" description="Nose resistant-to-fluoxetine protein N-terminal domain-containing protein" evidence="2">
    <location>
        <begin position="20"/>
        <end position="809"/>
    </location>
</feature>
<dbReference type="SMART" id="SM00703">
    <property type="entry name" value="NRF"/>
    <property type="match status" value="1"/>
</dbReference>
<feature type="transmembrane region" description="Helical" evidence="1">
    <location>
        <begin position="724"/>
        <end position="747"/>
    </location>
</feature>
<feature type="transmembrane region" description="Helical" evidence="1">
    <location>
        <begin position="351"/>
        <end position="372"/>
    </location>
</feature>
<dbReference type="Proteomes" id="UP000092461">
    <property type="component" value="Unassembled WGS sequence"/>
</dbReference>
<keyword evidence="1" id="KW-0812">Transmembrane</keyword>
<reference evidence="4" key="1">
    <citation type="submission" date="2020-05" db="UniProtKB">
        <authorList>
            <consortium name="EnsemblMetazoa"/>
        </authorList>
    </citation>
    <scope>IDENTIFICATION</scope>
    <source>
        <strain evidence="4">Jacobina</strain>
    </source>
</reference>
<dbReference type="InterPro" id="IPR052728">
    <property type="entry name" value="O2_lipid_transport_reg"/>
</dbReference>
<evidence type="ECO:0000313" key="4">
    <source>
        <dbReference type="EnsemblMetazoa" id="LLOJ007445-PA"/>
    </source>
</evidence>
<keyword evidence="1" id="KW-0472">Membrane</keyword>
<evidence type="ECO:0000256" key="1">
    <source>
        <dbReference type="SAM" id="Phobius"/>
    </source>
</evidence>
<keyword evidence="1" id="KW-1133">Transmembrane helix</keyword>
<dbReference type="VEuPathDB" id="VectorBase:LLONM1_010794"/>
<feature type="transmembrane region" description="Helical" evidence="1">
    <location>
        <begin position="629"/>
        <end position="648"/>
    </location>
</feature>
<proteinExistence type="predicted"/>
<feature type="domain" description="Nose resistant-to-fluoxetine protein N-terminal" evidence="3">
    <location>
        <begin position="77"/>
        <end position="226"/>
    </location>
</feature>
<dbReference type="PANTHER" id="PTHR11161">
    <property type="entry name" value="O-ACYLTRANSFERASE"/>
    <property type="match status" value="1"/>
</dbReference>
<dbReference type="Pfam" id="PF20146">
    <property type="entry name" value="NRF"/>
    <property type="match status" value="1"/>
</dbReference>
<feature type="transmembrane region" description="Helical" evidence="1">
    <location>
        <begin position="309"/>
        <end position="331"/>
    </location>
</feature>
<feature type="signal peptide" evidence="2">
    <location>
        <begin position="1"/>
        <end position="19"/>
    </location>
</feature>
<feature type="transmembrane region" description="Helical" evidence="1">
    <location>
        <begin position="559"/>
        <end position="579"/>
    </location>
</feature>
<evidence type="ECO:0000256" key="2">
    <source>
        <dbReference type="SAM" id="SignalP"/>
    </source>
</evidence>
<evidence type="ECO:0000313" key="5">
    <source>
        <dbReference type="Proteomes" id="UP000092461"/>
    </source>
</evidence>
<dbReference type="AlphaFoldDB" id="A0A1B0CRE7"/>
<keyword evidence="2" id="KW-0732">Signal</keyword>